<gene>
    <name evidence="1" type="ORF">AFM12_06580</name>
</gene>
<dbReference type="InterPro" id="IPR022379">
    <property type="entry name" value="11S_seedstore_CS"/>
</dbReference>
<reference evidence="1 2" key="1">
    <citation type="submission" date="2015-07" db="EMBL/GenBank/DDBJ databases">
        <title>The draft genome sequence of Leadbetterella sp. JN14-9.</title>
        <authorList>
            <person name="Liu Y."/>
            <person name="Du J."/>
            <person name="Shao Z."/>
        </authorList>
    </citation>
    <scope>NUCLEOTIDE SEQUENCE [LARGE SCALE GENOMIC DNA]</scope>
    <source>
        <strain evidence="1 2">JN14-9</strain>
    </source>
</reference>
<dbReference type="InterPro" id="IPR021440">
    <property type="entry name" value="DUF3089"/>
</dbReference>
<dbReference type="Gene3D" id="3.40.50.1820">
    <property type="entry name" value="alpha/beta hydrolase"/>
    <property type="match status" value="1"/>
</dbReference>
<name>A0A0P7BP77_9BACT</name>
<accession>A0A0P7BP77</accession>
<proteinExistence type="predicted"/>
<keyword evidence="2" id="KW-1185">Reference proteome</keyword>
<evidence type="ECO:0008006" key="3">
    <source>
        <dbReference type="Google" id="ProtNLM"/>
    </source>
</evidence>
<dbReference type="AlphaFoldDB" id="A0A0P7BP77"/>
<dbReference type="InterPro" id="IPR029058">
    <property type="entry name" value="AB_hydrolase_fold"/>
</dbReference>
<dbReference type="SUPFAM" id="SSF53474">
    <property type="entry name" value="alpha/beta-Hydrolases"/>
    <property type="match status" value="1"/>
</dbReference>
<dbReference type="EMBL" id="LGTQ01000006">
    <property type="protein sequence ID" value="KPM48992.1"/>
    <property type="molecule type" value="Genomic_DNA"/>
</dbReference>
<protein>
    <recommendedName>
        <fullName evidence="3">DUF3089 domain-containing protein</fullName>
    </recommendedName>
</protein>
<evidence type="ECO:0000313" key="2">
    <source>
        <dbReference type="Proteomes" id="UP000050454"/>
    </source>
</evidence>
<dbReference type="OrthoDB" id="9794645at2"/>
<dbReference type="PROSITE" id="PS00305">
    <property type="entry name" value="11S_SEED_STORAGE"/>
    <property type="match status" value="1"/>
</dbReference>
<dbReference type="Proteomes" id="UP000050454">
    <property type="component" value="Unassembled WGS sequence"/>
</dbReference>
<dbReference type="STRING" id="1605367.AFM12_06580"/>
<sequence length="341" mass="38801">MTALLSFSVKSQGVFSVKVDYKEALEPPKPDYSDQLYWAALPQMKDMADSVPGKSGLQDLQSIAKADVFFIYPTIYTFEPQNEYRWNADVNDAELNLKIDQSTILNQATAFNGSCKVYAPRYRQAHYSAFTTKDKMSADASLDLAYADVKSAFEYYLENFNEGRPIVIAGHSQGTVHAGRLLREFFDGKSLQKQLVEAYLIGIATPPDYFETIKPSNSPSDVGGFVTWNTFAKDFYPPYYENGLDEAVCTNPLTWRTDDTYADRFENSGGVGLKFKFVKNPVDAQVHDGMLWISKPHIVGRMFIKTKIWHRADINLYWMNIRENVALRLSTFLTQNQTHEE</sequence>
<comment type="caution">
    <text evidence="1">The sequence shown here is derived from an EMBL/GenBank/DDBJ whole genome shotgun (WGS) entry which is preliminary data.</text>
</comment>
<dbReference type="PATRIC" id="fig|1605367.3.peg.2684"/>
<dbReference type="Pfam" id="PF11288">
    <property type="entry name" value="DUF3089"/>
    <property type="match status" value="1"/>
</dbReference>
<organism evidence="1 2">
    <name type="scientific">Jiulongibacter sediminis</name>
    <dbReference type="NCBI Taxonomy" id="1605367"/>
    <lineage>
        <taxon>Bacteria</taxon>
        <taxon>Pseudomonadati</taxon>
        <taxon>Bacteroidota</taxon>
        <taxon>Cytophagia</taxon>
        <taxon>Cytophagales</taxon>
        <taxon>Leadbetterellaceae</taxon>
        <taxon>Jiulongibacter</taxon>
    </lineage>
</organism>
<evidence type="ECO:0000313" key="1">
    <source>
        <dbReference type="EMBL" id="KPM48992.1"/>
    </source>
</evidence>